<evidence type="ECO:0000313" key="3">
    <source>
        <dbReference type="Proteomes" id="UP000887159"/>
    </source>
</evidence>
<comment type="caution">
    <text evidence="2">The sequence shown here is derived from an EMBL/GenBank/DDBJ whole genome shotgun (WGS) entry which is preliminary data.</text>
</comment>
<protein>
    <submittedName>
        <fullName evidence="2">Uncharacterized protein</fullName>
    </submittedName>
</protein>
<evidence type="ECO:0000256" key="1">
    <source>
        <dbReference type="SAM" id="MobiDB-lite"/>
    </source>
</evidence>
<sequence>MTKKRYTSSMESDETIQLGAKTLKKGSQSRTEKLRAESTKTGSRMSDWLLKLDGTRATARQRLYPEWAK</sequence>
<feature type="region of interest" description="Disordered" evidence="1">
    <location>
        <begin position="20"/>
        <end position="40"/>
    </location>
</feature>
<reference evidence="2" key="1">
    <citation type="submission" date="2020-08" db="EMBL/GenBank/DDBJ databases">
        <title>Multicomponent nature underlies the extraordinary mechanical properties of spider dragline silk.</title>
        <authorList>
            <person name="Kono N."/>
            <person name="Nakamura H."/>
            <person name="Mori M."/>
            <person name="Yoshida Y."/>
            <person name="Ohtoshi R."/>
            <person name="Malay A.D."/>
            <person name="Moran D.A.P."/>
            <person name="Tomita M."/>
            <person name="Numata K."/>
            <person name="Arakawa K."/>
        </authorList>
    </citation>
    <scope>NUCLEOTIDE SEQUENCE</scope>
</reference>
<keyword evidence="3" id="KW-1185">Reference proteome</keyword>
<proteinExistence type="predicted"/>
<name>A0A8X6V884_TRICX</name>
<organism evidence="2 3">
    <name type="scientific">Trichonephila clavipes</name>
    <name type="common">Golden silk orbweaver</name>
    <name type="synonym">Nephila clavipes</name>
    <dbReference type="NCBI Taxonomy" id="2585209"/>
    <lineage>
        <taxon>Eukaryota</taxon>
        <taxon>Metazoa</taxon>
        <taxon>Ecdysozoa</taxon>
        <taxon>Arthropoda</taxon>
        <taxon>Chelicerata</taxon>
        <taxon>Arachnida</taxon>
        <taxon>Araneae</taxon>
        <taxon>Araneomorphae</taxon>
        <taxon>Entelegynae</taxon>
        <taxon>Araneoidea</taxon>
        <taxon>Nephilidae</taxon>
        <taxon>Trichonephila</taxon>
    </lineage>
</organism>
<dbReference type="EMBL" id="BMAU01021282">
    <property type="protein sequence ID" value="GFY08557.1"/>
    <property type="molecule type" value="Genomic_DNA"/>
</dbReference>
<dbReference type="Proteomes" id="UP000887159">
    <property type="component" value="Unassembled WGS sequence"/>
</dbReference>
<gene>
    <name evidence="2" type="ORF">TNCV_809901</name>
</gene>
<dbReference type="AlphaFoldDB" id="A0A8X6V884"/>
<accession>A0A8X6V884</accession>
<evidence type="ECO:0000313" key="2">
    <source>
        <dbReference type="EMBL" id="GFY08557.1"/>
    </source>
</evidence>